<protein>
    <submittedName>
        <fullName evidence="5">Fungal-specific transcription factor domain-containing protein</fullName>
    </submittedName>
</protein>
<dbReference type="OrthoDB" id="4456959at2759"/>
<sequence length="860" mass="96408">MPPKVVSAVDAGEDLLASRSQSKKRRIPGACDVCKKKKSDSTEMPGNRCTNCIQCGLECTHKEVGKTLGSAKGYVESLEARLEKMDRLLAKMLPGIDVNQEVENLEDSASSSPEQTSLPRNDDDGTHNLTLKLKTLRLDPTERRFFGKSSGYQLVQTALDLKQEYTGESKDPDRPLGKSKRDEFWAMPEWIPSNPDVDEPYPNYVFPEDDLLSSLIDAYFLHFNPFFPLLHRPTFLNSIAQGLHLTDTMFGGIVLLVCALGSRYSDDPRVFVENSGTKRSAGWVWCDQVCIMRKSLFKRPTLHELQLHAASETPQGIWAEIGLALRLCQEVGAHRRLCAKKTPSAEDELWKRAFWVILSFERLSSSTSGRPCGIQDEDFDLELPLECDDEYWEHGFQQPVGVPSTMEFFNCYLSLMDILAYAMRVIYSIKRPKNLFGRIIHPTEQQIISELDSAMNNWMDSVPEHLKWNPNCANELFLKQSAALYATYYHLQIFIHRPFIPSPRNPHPVTFPSLAICTNAARSCCHVLEAYSRLNILPLPHLQLTAFTSAVILLLNIWSGKRSGFAPNPRREMEDVQRCMEMLKACEQRWASAGRYWDILIELAFAGDLSIPNSQPILPTNKKRQRSDDEPSSSPSTTSTSVSDEPRSIAGSRRVSVTLSQQSPTVPAEPLNFSLPMYSNELGRLPIYGQFNFSDTMAASARDNRDRFPTAPPFSGHPSHVFDPSVQPQIDTNSVPDNLFTVADAFVKDALYNHGQMFGNNATTHQPMPSAVDLSSIFAASPGDFGDLSQFGMFGPSDNDTCMWPSAPNNFGYDEWSTFNMTGVNDSQIPEVLVNNQSTGYQGQQRNKPNSSHLHGSLFL</sequence>
<feature type="compositionally biased region" description="Polar residues" evidence="3">
    <location>
        <begin position="839"/>
        <end position="854"/>
    </location>
</feature>
<evidence type="ECO:0000256" key="1">
    <source>
        <dbReference type="ARBA" id="ARBA00022723"/>
    </source>
</evidence>
<feature type="domain" description="Xylanolytic transcriptional activator regulatory" evidence="4">
    <location>
        <begin position="317"/>
        <end position="390"/>
    </location>
</feature>
<feature type="region of interest" description="Disordered" evidence="3">
    <location>
        <begin position="616"/>
        <end position="669"/>
    </location>
</feature>
<feature type="region of interest" description="Disordered" evidence="3">
    <location>
        <begin position="101"/>
        <end position="127"/>
    </location>
</feature>
<dbReference type="GO" id="GO:0000981">
    <property type="term" value="F:DNA-binding transcription factor activity, RNA polymerase II-specific"/>
    <property type="evidence" value="ECO:0007669"/>
    <property type="project" value="InterPro"/>
</dbReference>
<keyword evidence="6" id="KW-1185">Reference proteome</keyword>
<dbReference type="GO" id="GO:0008270">
    <property type="term" value="F:zinc ion binding"/>
    <property type="evidence" value="ECO:0007669"/>
    <property type="project" value="InterPro"/>
</dbReference>
<dbReference type="Pfam" id="PF04082">
    <property type="entry name" value="Fungal_trans"/>
    <property type="match status" value="1"/>
</dbReference>
<dbReference type="InterPro" id="IPR007219">
    <property type="entry name" value="XnlR_reg_dom"/>
</dbReference>
<reference evidence="5 6" key="1">
    <citation type="journal article" date="2019" name="Nat. Ecol. Evol.">
        <title>Megaphylogeny resolves global patterns of mushroom evolution.</title>
        <authorList>
            <person name="Varga T."/>
            <person name="Krizsan K."/>
            <person name="Foldi C."/>
            <person name="Dima B."/>
            <person name="Sanchez-Garcia M."/>
            <person name="Sanchez-Ramirez S."/>
            <person name="Szollosi G.J."/>
            <person name="Szarkandi J.G."/>
            <person name="Papp V."/>
            <person name="Albert L."/>
            <person name="Andreopoulos W."/>
            <person name="Angelini C."/>
            <person name="Antonin V."/>
            <person name="Barry K.W."/>
            <person name="Bougher N.L."/>
            <person name="Buchanan P."/>
            <person name="Buyck B."/>
            <person name="Bense V."/>
            <person name="Catcheside P."/>
            <person name="Chovatia M."/>
            <person name="Cooper J."/>
            <person name="Damon W."/>
            <person name="Desjardin D."/>
            <person name="Finy P."/>
            <person name="Geml J."/>
            <person name="Haridas S."/>
            <person name="Hughes K."/>
            <person name="Justo A."/>
            <person name="Karasinski D."/>
            <person name="Kautmanova I."/>
            <person name="Kiss B."/>
            <person name="Kocsube S."/>
            <person name="Kotiranta H."/>
            <person name="LaButti K.M."/>
            <person name="Lechner B.E."/>
            <person name="Liimatainen K."/>
            <person name="Lipzen A."/>
            <person name="Lukacs Z."/>
            <person name="Mihaltcheva S."/>
            <person name="Morgado L.N."/>
            <person name="Niskanen T."/>
            <person name="Noordeloos M.E."/>
            <person name="Ohm R.A."/>
            <person name="Ortiz-Santana B."/>
            <person name="Ovrebo C."/>
            <person name="Racz N."/>
            <person name="Riley R."/>
            <person name="Savchenko A."/>
            <person name="Shiryaev A."/>
            <person name="Soop K."/>
            <person name="Spirin V."/>
            <person name="Szebenyi C."/>
            <person name="Tomsovsky M."/>
            <person name="Tulloss R.E."/>
            <person name="Uehling J."/>
            <person name="Grigoriev I.V."/>
            <person name="Vagvolgyi C."/>
            <person name="Papp T."/>
            <person name="Martin F.M."/>
            <person name="Miettinen O."/>
            <person name="Hibbett D.S."/>
            <person name="Nagy L.G."/>
        </authorList>
    </citation>
    <scope>NUCLEOTIDE SEQUENCE [LARGE SCALE GENOMIC DNA]</scope>
    <source>
        <strain evidence="5 6">CBS 166.37</strain>
    </source>
</reference>
<gene>
    <name evidence="5" type="ORF">BDQ12DRAFT_740549</name>
</gene>
<evidence type="ECO:0000313" key="6">
    <source>
        <dbReference type="Proteomes" id="UP000308652"/>
    </source>
</evidence>
<keyword evidence="1" id="KW-0479">Metal-binding</keyword>
<feature type="compositionally biased region" description="Polar residues" evidence="3">
    <location>
        <begin position="107"/>
        <end position="119"/>
    </location>
</feature>
<accession>A0A5C3MFG2</accession>
<dbReference type="Proteomes" id="UP000308652">
    <property type="component" value="Unassembled WGS sequence"/>
</dbReference>
<dbReference type="GO" id="GO:0006351">
    <property type="term" value="P:DNA-templated transcription"/>
    <property type="evidence" value="ECO:0007669"/>
    <property type="project" value="InterPro"/>
</dbReference>
<dbReference type="Gene3D" id="4.10.240.10">
    <property type="entry name" value="Zn(2)-C6 fungal-type DNA-binding domain"/>
    <property type="match status" value="1"/>
</dbReference>
<dbReference type="STRING" id="68775.A0A5C3MFG2"/>
<dbReference type="AlphaFoldDB" id="A0A5C3MFG2"/>
<feature type="compositionally biased region" description="Polar residues" evidence="3">
    <location>
        <begin position="655"/>
        <end position="665"/>
    </location>
</feature>
<dbReference type="SMART" id="SM00906">
    <property type="entry name" value="Fungal_trans"/>
    <property type="match status" value="1"/>
</dbReference>
<evidence type="ECO:0000259" key="4">
    <source>
        <dbReference type="SMART" id="SM00906"/>
    </source>
</evidence>
<dbReference type="GO" id="GO:0003677">
    <property type="term" value="F:DNA binding"/>
    <property type="evidence" value="ECO:0007669"/>
    <property type="project" value="InterPro"/>
</dbReference>
<evidence type="ECO:0000256" key="2">
    <source>
        <dbReference type="ARBA" id="ARBA00023242"/>
    </source>
</evidence>
<dbReference type="CDD" id="cd12148">
    <property type="entry name" value="fungal_TF_MHR"/>
    <property type="match status" value="1"/>
</dbReference>
<feature type="compositionally biased region" description="Low complexity" evidence="3">
    <location>
        <begin position="632"/>
        <end position="643"/>
    </location>
</feature>
<keyword evidence="2" id="KW-0539">Nucleus</keyword>
<dbReference type="InterPro" id="IPR001138">
    <property type="entry name" value="Zn2Cys6_DnaBD"/>
</dbReference>
<dbReference type="CDD" id="cd00067">
    <property type="entry name" value="GAL4"/>
    <property type="match status" value="1"/>
</dbReference>
<evidence type="ECO:0000256" key="3">
    <source>
        <dbReference type="SAM" id="MobiDB-lite"/>
    </source>
</evidence>
<evidence type="ECO:0000313" key="5">
    <source>
        <dbReference type="EMBL" id="TFK44159.1"/>
    </source>
</evidence>
<name>A0A5C3MFG2_9AGAR</name>
<organism evidence="5 6">
    <name type="scientific">Crucibulum laeve</name>
    <dbReference type="NCBI Taxonomy" id="68775"/>
    <lineage>
        <taxon>Eukaryota</taxon>
        <taxon>Fungi</taxon>
        <taxon>Dikarya</taxon>
        <taxon>Basidiomycota</taxon>
        <taxon>Agaricomycotina</taxon>
        <taxon>Agaricomycetes</taxon>
        <taxon>Agaricomycetidae</taxon>
        <taxon>Agaricales</taxon>
        <taxon>Agaricineae</taxon>
        <taxon>Nidulariaceae</taxon>
        <taxon>Crucibulum</taxon>
    </lineage>
</organism>
<dbReference type="InterPro" id="IPR036864">
    <property type="entry name" value="Zn2-C6_fun-type_DNA-bd_sf"/>
</dbReference>
<dbReference type="EMBL" id="ML213590">
    <property type="protein sequence ID" value="TFK44159.1"/>
    <property type="molecule type" value="Genomic_DNA"/>
</dbReference>
<dbReference type="PANTHER" id="PTHR46910">
    <property type="entry name" value="TRANSCRIPTION FACTOR PDR1"/>
    <property type="match status" value="1"/>
</dbReference>
<dbReference type="PANTHER" id="PTHR46910:SF38">
    <property type="entry name" value="ZN(2)-C6 FUNGAL-TYPE DOMAIN-CONTAINING PROTEIN"/>
    <property type="match status" value="1"/>
</dbReference>
<feature type="region of interest" description="Disordered" evidence="3">
    <location>
        <begin position="839"/>
        <end position="860"/>
    </location>
</feature>
<proteinExistence type="predicted"/>
<dbReference type="InterPro" id="IPR050987">
    <property type="entry name" value="AtrR-like"/>
</dbReference>